<keyword evidence="3" id="KW-1185">Reference proteome</keyword>
<accession>A0A9W7KQ10</accession>
<feature type="chain" id="PRO_5040766305" evidence="1">
    <location>
        <begin position="29"/>
        <end position="126"/>
    </location>
</feature>
<gene>
    <name evidence="2" type="ORF">DS843_27195</name>
</gene>
<proteinExistence type="predicted"/>
<sequence>MERVMPTAKWLVLRVLAGVLALTTGACTYSTVDEAGNRRIVGLVDMTVAPGDAGPAPGVPFAGTVIDLTTLGIAVAQNEQGFSLSLGYARDVSAAIRDDALVCGNPLALRSLLATNLSSTGGGTRQ</sequence>
<evidence type="ECO:0000256" key="1">
    <source>
        <dbReference type="SAM" id="SignalP"/>
    </source>
</evidence>
<dbReference type="Proteomes" id="UP000480854">
    <property type="component" value="Unassembled WGS sequence"/>
</dbReference>
<name>A0A9W7KQ10_9PROT</name>
<dbReference type="AlphaFoldDB" id="A0A9W7KQ10"/>
<organism evidence="2 3">
    <name type="scientific">Roseomonas genomospecies 6</name>
    <dbReference type="NCBI Taxonomy" id="214106"/>
    <lineage>
        <taxon>Bacteria</taxon>
        <taxon>Pseudomonadati</taxon>
        <taxon>Pseudomonadota</taxon>
        <taxon>Alphaproteobacteria</taxon>
        <taxon>Acetobacterales</taxon>
        <taxon>Roseomonadaceae</taxon>
        <taxon>Roseomonas</taxon>
    </lineage>
</organism>
<feature type="signal peptide" evidence="1">
    <location>
        <begin position="1"/>
        <end position="28"/>
    </location>
</feature>
<dbReference type="EMBL" id="QOKW01000035">
    <property type="protein sequence ID" value="KAA0676414.1"/>
    <property type="molecule type" value="Genomic_DNA"/>
</dbReference>
<comment type="caution">
    <text evidence="2">The sequence shown here is derived from an EMBL/GenBank/DDBJ whole genome shotgun (WGS) entry which is preliminary data.</text>
</comment>
<keyword evidence="1" id="KW-0732">Signal</keyword>
<protein>
    <submittedName>
        <fullName evidence="2">Uncharacterized protein</fullName>
    </submittedName>
</protein>
<evidence type="ECO:0000313" key="2">
    <source>
        <dbReference type="EMBL" id="KAA0676414.1"/>
    </source>
</evidence>
<dbReference type="PROSITE" id="PS51257">
    <property type="entry name" value="PROKAR_LIPOPROTEIN"/>
    <property type="match status" value="1"/>
</dbReference>
<reference evidence="2 3" key="1">
    <citation type="submission" date="2018-07" db="EMBL/GenBank/DDBJ databases">
        <title>Genome sequence of Azospirillum sp. ATCC 49961.</title>
        <authorList>
            <person name="Sant'Anna F.H."/>
            <person name="Baldani J.I."/>
            <person name="Zilli J.E."/>
            <person name="Reis V.M."/>
            <person name="Hartmann A."/>
            <person name="Cruz L."/>
            <person name="de Souza E.M."/>
            <person name="de Oliveira Pedrosa F."/>
            <person name="Passaglia L.M.P."/>
        </authorList>
    </citation>
    <scope>NUCLEOTIDE SEQUENCE [LARGE SCALE GENOMIC DNA]</scope>
    <source>
        <strain evidence="2 3">ATCC 49961</strain>
    </source>
</reference>
<evidence type="ECO:0000313" key="3">
    <source>
        <dbReference type="Proteomes" id="UP000480854"/>
    </source>
</evidence>